<evidence type="ECO:0000259" key="2">
    <source>
        <dbReference type="PROSITE" id="PS51208"/>
    </source>
</evidence>
<gene>
    <name evidence="3" type="ORF">GCM10010960_05150</name>
</gene>
<dbReference type="RefSeq" id="WP_188447431.1">
    <property type="nucleotide sequence ID" value="NZ_BMFO01000001.1"/>
</dbReference>
<name>A0A917CGZ2_9GAMM</name>
<sequence>MTRKNRARYGLSRTYKVSATAKALRGAMIAALATAGASQSALAADECIVLGQNIQCVGATNDTIDNSELEYPNAPFDLTTVTFATSFNSVVGNWNGVDISVGGNDDLRVNNLGSIFVVDDHQDSGDIGNTLYGVRADAIDGGISFNNSDSGTVLIDIDQNNEWWDGDSWNWEWNGAAVGVDLYGDDFATVTNAGLISAGNQTWDNNNRSDATALRVDSRGDVTVVNQAFGSIYAYSTDGDAIAVDLWSDYGDIAVVNNANIAANGDDWTVGVLAEADADISVNNNFGAEIRVYSEFGDATGVLARAWNDGNVTIENAGLVQAIGDNWATGVYAETIGGDIAVGNTGDINVRAYDNDATGIGAETKYGAVNVQNDASIDVWGYDQANGVTVANFTGYGDVTVGNTGNIQVRQEGDFNNNNGPFDLFGDAIGIGVFQNIVGTYNGPNPFMGYGDVSIGNSGTIGVWADGGTATGVGVVSFGGDVAVDNSGYGDIWSRSVRDDAFGVAVSTFAADITVTNGVYAEMFVTAEGWNSGYGDAIGVGASAKYGAVDVDNAGEIFVSSWNDDAFGIQAYASGSGMGPFSVGLLPGDIHVGNTGLVDVFGDESATGVLTNSIDGTTVVDNTGVINVDADEYNATGIRSVSSGDYNGDITINNTALRNANGDLIGGIIDVYTHSWSYNGFNNTEAVGIDVRSEGYGDITVTNSGRIGVYSEGDQNGDAWGIRAMANDQGSEYAGAITVTNSGLIDVYADEDSWGVRVDTYGTGGDITVTNSGTIDVSVDDDDAFGIDAATYYGYAGITVTNSGNILVVGDDNATGIDGSVNGYGDLIVGNSGLIDVFARGDDAYGMELGLDAEFGDYVLTVTNTGVVLAESDYGDAFGIKAETYADGDLTITNTAVLDGYGDLIGGVINAESQGSDADGIHAYHYGNGDIVVSNSGLISSETHSGYGDLALGIDMRHHGAGDIRLTNTGTIEAIASVSGNAWGMHANTMDGYGDISISNSGLVRAYADASVNGITASAGHDIHVDNSGTIRAAGNEFAFGIDIDARRNSSVSVVNYAEGVISVDSDDNIAGGIDVYVNMQGLSNDGASINIANAGDIIVEANGDASGIGAFIETGSRYVETQGFVCANVAGCSGLNGYVGNGGWVITQNAYWADGEGAVPVTVSNSGDIAVASWNGDAEGIVVRMDNGSYGELASVTNSGTINVYSEDDRAYGVNVFNDFGDTVIANTADGAIYAEGWNDAYGISARGIDGDITVTNAGLVVATAGSDYAVGIYAETNGSGDISVSNAADAYVVAYGSDRAVGIGAWNYDDGQVSVVNAGDVYAYSNGWTVGIAAQSDNDSVSVTNTVDGRVIAVTDDGDAYGIDVWTGGSANVANAGVISVYSENSWATGMYVEAWDDAGITVTQAATGSIVVESAYGDNRASGMNLYSDAGAISVTTAGSISAVSGGYDGYAMGIYADSNSGDITVTNSAAVTANANGDYGDAIGIWTITEGGDISVSNSGNVFANANAAYYGWSVGIYTENETGATTIANSGNVRATSDGVNDAWAIYHRGNSVSITNAAAGNIFGVIRTDDAADSFTNSGDWYATEGNSYVSDFGAGNDAIVNNTGARIFMDDSVIDLGYAEGGVNSFMNNGKVFVRGADNEIDMGGATSVFTNNGASLHFEDGAANDALTIFGDFAGTGHIVVDANGTSMLADRLYIDGDVISNTANVIDVYLTRNPTLEQITDGVEIDIVQVSGTSLAANFNLGIVDVDAEDTLYTVSHTLNKHINVSGSNDLFALGFEISGLSQSGVAVSSIAPAVQNLWHLGSGTMFQRQGSAGGNAAATGSAVKGFLNSADGGQVADYQGASGAWVRMFADNGGLTPDMGRDNFGTGGVQQFDLSSSGIEFGAGYAFNDQWTAGLLGGVSEASLKPEVGGRTKVDADTVGAYLTYTPGNGFYLDLSYRAMGFDGQGNGNGFRFEGDADGYSVELGYGFKTSGGLVIEPQFQYSAMDVNLDQVEYFDGDFDLTDGDSSQVRGSIALRKTYQSGAGEWTPFASVGVVNETNASNDYVIGGILTGNVDTSGNSTLVEAGATAHYGNLVFSGGVNWKDGGAYDSLFGGQVSVRFTW</sequence>
<feature type="signal peptide" evidence="1">
    <location>
        <begin position="1"/>
        <end position="43"/>
    </location>
</feature>
<organism evidence="3 4">
    <name type="scientific">Arenimonas maotaiensis</name>
    <dbReference type="NCBI Taxonomy" id="1446479"/>
    <lineage>
        <taxon>Bacteria</taxon>
        <taxon>Pseudomonadati</taxon>
        <taxon>Pseudomonadota</taxon>
        <taxon>Gammaproteobacteria</taxon>
        <taxon>Lysobacterales</taxon>
        <taxon>Lysobacteraceae</taxon>
        <taxon>Arenimonas</taxon>
    </lineage>
</organism>
<dbReference type="Proteomes" id="UP000632858">
    <property type="component" value="Unassembled WGS sequence"/>
</dbReference>
<dbReference type="PROSITE" id="PS51208">
    <property type="entry name" value="AUTOTRANSPORTER"/>
    <property type="match status" value="1"/>
</dbReference>
<dbReference type="EMBL" id="BMFO01000001">
    <property type="protein sequence ID" value="GGF86107.1"/>
    <property type="molecule type" value="Genomic_DNA"/>
</dbReference>
<evidence type="ECO:0000256" key="1">
    <source>
        <dbReference type="SAM" id="SignalP"/>
    </source>
</evidence>
<reference evidence="3" key="2">
    <citation type="submission" date="2020-09" db="EMBL/GenBank/DDBJ databases">
        <authorList>
            <person name="Sun Q."/>
            <person name="Zhou Y."/>
        </authorList>
    </citation>
    <scope>NUCLEOTIDE SEQUENCE</scope>
    <source>
        <strain evidence="3">CGMCC 1.12726</strain>
    </source>
</reference>
<proteinExistence type="predicted"/>
<feature type="chain" id="PRO_5037963186" description="Autotransporter domain-containing protein" evidence="1">
    <location>
        <begin position="44"/>
        <end position="2112"/>
    </location>
</feature>
<reference evidence="3" key="1">
    <citation type="journal article" date="2014" name="Int. J. Syst. Evol. Microbiol.">
        <title>Complete genome sequence of Corynebacterium casei LMG S-19264T (=DSM 44701T), isolated from a smear-ripened cheese.</title>
        <authorList>
            <consortium name="US DOE Joint Genome Institute (JGI-PGF)"/>
            <person name="Walter F."/>
            <person name="Albersmeier A."/>
            <person name="Kalinowski J."/>
            <person name="Ruckert C."/>
        </authorList>
    </citation>
    <scope>NUCLEOTIDE SEQUENCE</scope>
    <source>
        <strain evidence="3">CGMCC 1.12726</strain>
    </source>
</reference>
<dbReference type="SMART" id="SM00869">
    <property type="entry name" value="Autotransporter"/>
    <property type="match status" value="1"/>
</dbReference>
<comment type="caution">
    <text evidence="3">The sequence shown here is derived from an EMBL/GenBank/DDBJ whole genome shotgun (WGS) entry which is preliminary data.</text>
</comment>
<dbReference type="InterPro" id="IPR036709">
    <property type="entry name" value="Autotransporte_beta_dom_sf"/>
</dbReference>
<dbReference type="InterPro" id="IPR005546">
    <property type="entry name" value="Autotransporte_beta"/>
</dbReference>
<keyword evidence="1" id="KW-0732">Signal</keyword>
<evidence type="ECO:0000313" key="4">
    <source>
        <dbReference type="Proteomes" id="UP000632858"/>
    </source>
</evidence>
<accession>A0A917CGZ2</accession>
<keyword evidence="4" id="KW-1185">Reference proteome</keyword>
<feature type="domain" description="Autotransporter" evidence="2">
    <location>
        <begin position="1847"/>
        <end position="2112"/>
    </location>
</feature>
<dbReference type="SUPFAM" id="SSF103515">
    <property type="entry name" value="Autotransporter"/>
    <property type="match status" value="1"/>
</dbReference>
<evidence type="ECO:0000313" key="3">
    <source>
        <dbReference type="EMBL" id="GGF86107.1"/>
    </source>
</evidence>
<protein>
    <recommendedName>
        <fullName evidence="2">Autotransporter domain-containing protein</fullName>
    </recommendedName>
</protein>